<sequence>MATRSRKATHKEEVTSSERPSSPLRQTVVSRLQEKQDLQHLNDRLANYIEVVRNLQIENNRLVTQVSTTREIHVKEVEKVKEVYERENSDLRSLLDDVSRQKTKCEMDLANALRNLSDMRNKMDKKEKEDSSRVKMIAQLEKELNDAEQRCNKAISNQRKAEEAAKEAIGDKDEILDQLKVAQQQLESELMLRVSLENKVTGLNEELRTKQSLHDQELSSVREMSQKYVEEHIEEEIRGEYEQKRVDELRQLREENEMQLRMNREDMENKYENVLNDLQKRFENKTNSESKFRNEANNLKSKVEALNAKVSEYENSNTFLNSRLKDLESMIEQERKWHDSAIKEKDAEIQRLMEELQSTAKEYQELLDIKVALDMEINAYRKLLEGEETRLSMSQPATPSADISARYLSPRGQRGVKRKKLYSNEDTYYDTDSKATGDVVIDNFDEEGKFIKLFNKGDKDISLGNWQLTKSANDESVTFKFHRSVVIKAQSYVTVWSSDSGVVHSPPTDILMKDKRWCVGDVVHSKLVSSNGDVCIIFICA</sequence>
<reference evidence="10 11" key="1">
    <citation type="journal article" date="2018" name="Gigascience">
        <title>Genomes of trombidid mites reveal novel predicted allergens and laterally-transferred genes associated with secondary metabolism.</title>
        <authorList>
            <person name="Dong X."/>
            <person name="Chaisiri K."/>
            <person name="Xia D."/>
            <person name="Armstrong S.D."/>
            <person name="Fang Y."/>
            <person name="Donnelly M.J."/>
            <person name="Kadowaki T."/>
            <person name="McGarry J.W."/>
            <person name="Darby A.C."/>
            <person name="Makepeace B.L."/>
        </authorList>
    </citation>
    <scope>NUCLEOTIDE SEQUENCE [LARGE SCALE GENOMIC DNA]</scope>
    <source>
        <strain evidence="10">UoL-UT</strain>
    </source>
</reference>
<dbReference type="PROSITE" id="PS51841">
    <property type="entry name" value="LTD"/>
    <property type="match status" value="1"/>
</dbReference>
<dbReference type="GO" id="GO:0005200">
    <property type="term" value="F:structural constituent of cytoskeleton"/>
    <property type="evidence" value="ECO:0007669"/>
    <property type="project" value="TreeGrafter"/>
</dbReference>
<evidence type="ECO:0000256" key="1">
    <source>
        <dbReference type="ARBA" id="ARBA00022754"/>
    </source>
</evidence>
<dbReference type="PANTHER" id="PTHR45721">
    <property type="entry name" value="LAMIN DM0-RELATED"/>
    <property type="match status" value="1"/>
</dbReference>
<organism evidence="10 11">
    <name type="scientific">Leptotrombidium deliense</name>
    <dbReference type="NCBI Taxonomy" id="299467"/>
    <lineage>
        <taxon>Eukaryota</taxon>
        <taxon>Metazoa</taxon>
        <taxon>Ecdysozoa</taxon>
        <taxon>Arthropoda</taxon>
        <taxon>Chelicerata</taxon>
        <taxon>Arachnida</taxon>
        <taxon>Acari</taxon>
        <taxon>Acariformes</taxon>
        <taxon>Trombidiformes</taxon>
        <taxon>Prostigmata</taxon>
        <taxon>Anystina</taxon>
        <taxon>Parasitengona</taxon>
        <taxon>Trombiculoidea</taxon>
        <taxon>Trombiculidae</taxon>
        <taxon>Leptotrombidium</taxon>
    </lineage>
</organism>
<dbReference type="InterPro" id="IPR036415">
    <property type="entry name" value="Lamin_tail_dom_sf"/>
</dbReference>
<evidence type="ECO:0000259" key="8">
    <source>
        <dbReference type="PROSITE" id="PS51841"/>
    </source>
</evidence>
<dbReference type="GO" id="GO:0007112">
    <property type="term" value="P:male meiosis cytokinesis"/>
    <property type="evidence" value="ECO:0007669"/>
    <property type="project" value="UniProtKB-ARBA"/>
</dbReference>
<comment type="caution">
    <text evidence="10">The sequence shown here is derived from an EMBL/GenBank/DDBJ whole genome shotgun (WGS) entry which is preliminary data.</text>
</comment>
<dbReference type="InterPro" id="IPR018039">
    <property type="entry name" value="IF_conserved"/>
</dbReference>
<feature type="domain" description="LTD" evidence="8">
    <location>
        <begin position="427"/>
        <end position="541"/>
    </location>
</feature>
<evidence type="ECO:0000256" key="6">
    <source>
        <dbReference type="SAM" id="Coils"/>
    </source>
</evidence>
<evidence type="ECO:0000259" key="9">
    <source>
        <dbReference type="PROSITE" id="PS51842"/>
    </source>
</evidence>
<keyword evidence="2 6" id="KW-0175">Coiled coil</keyword>
<feature type="region of interest" description="Disordered" evidence="7">
    <location>
        <begin position="1"/>
        <end position="25"/>
    </location>
</feature>
<dbReference type="AlphaFoldDB" id="A0A443SG13"/>
<feature type="coiled-coil region" evidence="6">
    <location>
        <begin position="38"/>
        <end position="199"/>
    </location>
</feature>
<dbReference type="Gene3D" id="1.20.5.1160">
    <property type="entry name" value="Vasodilator-stimulated phosphoprotein"/>
    <property type="match status" value="1"/>
</dbReference>
<dbReference type="VEuPathDB" id="VectorBase:LDEU005572"/>
<proteinExistence type="inferred from homology"/>
<gene>
    <name evidence="10" type="ORF">B4U80_01922</name>
</gene>
<feature type="domain" description="IF rod" evidence="9">
    <location>
        <begin position="34"/>
        <end position="391"/>
    </location>
</feature>
<dbReference type="GO" id="GO:0051664">
    <property type="term" value="P:nuclear pore localization"/>
    <property type="evidence" value="ECO:0007669"/>
    <property type="project" value="TreeGrafter"/>
</dbReference>
<dbReference type="Proteomes" id="UP000288716">
    <property type="component" value="Unassembled WGS sequence"/>
</dbReference>
<comment type="similarity">
    <text evidence="5">Belongs to the intermediate filament family.</text>
</comment>
<dbReference type="FunFam" id="1.20.5.170:FF:000058">
    <property type="entry name" value="Intermediate filament protein B"/>
    <property type="match status" value="1"/>
</dbReference>
<dbReference type="PROSITE" id="PS00226">
    <property type="entry name" value="IF_ROD_1"/>
    <property type="match status" value="1"/>
</dbReference>
<dbReference type="Gene3D" id="1.20.5.170">
    <property type="match status" value="1"/>
</dbReference>
<dbReference type="EMBL" id="NCKV01002731">
    <property type="protein sequence ID" value="RWS26468.1"/>
    <property type="molecule type" value="Genomic_DNA"/>
</dbReference>
<feature type="coiled-coil region" evidence="6">
    <location>
        <begin position="257"/>
        <end position="369"/>
    </location>
</feature>
<evidence type="ECO:0000256" key="2">
    <source>
        <dbReference type="ARBA" id="ARBA00023054"/>
    </source>
</evidence>
<keyword evidence="1 5" id="KW-0403">Intermediate filament</keyword>
<evidence type="ECO:0000313" key="10">
    <source>
        <dbReference type="EMBL" id="RWS26468.1"/>
    </source>
</evidence>
<dbReference type="GO" id="GO:0031507">
    <property type="term" value="P:heterochromatin formation"/>
    <property type="evidence" value="ECO:0007669"/>
    <property type="project" value="UniProtKB-ARBA"/>
</dbReference>
<dbReference type="Pfam" id="PF00038">
    <property type="entry name" value="Filament"/>
    <property type="match status" value="1"/>
</dbReference>
<name>A0A443SG13_9ACAR</name>
<evidence type="ECO:0000256" key="4">
    <source>
        <dbReference type="ARBA" id="ARBA00024186"/>
    </source>
</evidence>
<dbReference type="PROSITE" id="PS51842">
    <property type="entry name" value="IF_ROD_2"/>
    <property type="match status" value="1"/>
</dbReference>
<dbReference type="GO" id="GO:0005638">
    <property type="term" value="C:lamin filament"/>
    <property type="evidence" value="ECO:0007669"/>
    <property type="project" value="UniProtKB-ARBA"/>
</dbReference>
<evidence type="ECO:0000256" key="7">
    <source>
        <dbReference type="SAM" id="MobiDB-lite"/>
    </source>
</evidence>
<dbReference type="SUPFAM" id="SSF74853">
    <property type="entry name" value="Lamin A/C globular tail domain"/>
    <property type="match status" value="1"/>
</dbReference>
<evidence type="ECO:0000256" key="5">
    <source>
        <dbReference type="RuleBase" id="RU000685"/>
    </source>
</evidence>
<dbReference type="STRING" id="299467.A0A443SG13"/>
<dbReference type="GO" id="GO:0090435">
    <property type="term" value="P:protein localization to nuclear envelope"/>
    <property type="evidence" value="ECO:0007669"/>
    <property type="project" value="TreeGrafter"/>
</dbReference>
<accession>A0A443SG13</accession>
<dbReference type="GO" id="GO:0007097">
    <property type="term" value="P:nuclear migration"/>
    <property type="evidence" value="ECO:0007669"/>
    <property type="project" value="TreeGrafter"/>
</dbReference>
<protein>
    <submittedName>
        <fullName evidence="10">Lamin Dm0-like protein</fullName>
    </submittedName>
</protein>
<dbReference type="InterPro" id="IPR039008">
    <property type="entry name" value="IF_rod_dom"/>
</dbReference>
<keyword evidence="3" id="KW-0539">Nucleus</keyword>
<dbReference type="GO" id="GO:0030833">
    <property type="term" value="P:regulation of actin filament polymerization"/>
    <property type="evidence" value="ECO:0007669"/>
    <property type="project" value="UniProtKB-ARBA"/>
</dbReference>
<dbReference type="Gene3D" id="2.60.40.1260">
    <property type="entry name" value="Lamin Tail domain"/>
    <property type="match status" value="1"/>
</dbReference>
<dbReference type="GO" id="GO:0006998">
    <property type="term" value="P:nuclear envelope organization"/>
    <property type="evidence" value="ECO:0007669"/>
    <property type="project" value="TreeGrafter"/>
</dbReference>
<dbReference type="SUPFAM" id="SSF64593">
    <property type="entry name" value="Intermediate filament protein, coiled coil region"/>
    <property type="match status" value="2"/>
</dbReference>
<evidence type="ECO:0000256" key="3">
    <source>
        <dbReference type="ARBA" id="ARBA00023242"/>
    </source>
</evidence>
<dbReference type="SMART" id="SM01391">
    <property type="entry name" value="Filament"/>
    <property type="match status" value="1"/>
</dbReference>
<dbReference type="InterPro" id="IPR001322">
    <property type="entry name" value="Lamin_tail_dom"/>
</dbReference>
<evidence type="ECO:0000313" key="11">
    <source>
        <dbReference type="Proteomes" id="UP000288716"/>
    </source>
</evidence>
<keyword evidence="11" id="KW-1185">Reference proteome</keyword>
<dbReference type="OrthoDB" id="102442at2759"/>
<comment type="subcellular location">
    <subcellularLocation>
        <location evidence="4">Nucleus lamina</location>
    </subcellularLocation>
</comment>
<dbReference type="Pfam" id="PF00932">
    <property type="entry name" value="LTD"/>
    <property type="match status" value="1"/>
</dbReference>
<dbReference type="PANTHER" id="PTHR45721:SF11">
    <property type="entry name" value="LAMIN DM0-RELATED"/>
    <property type="match status" value="1"/>
</dbReference>